<accession>A0A923MFB6</accession>
<gene>
    <name evidence="2" type="ORF">H8R02_29085</name>
</gene>
<sequence>MMMIRKLIVSLCAVSFSTVVGATYVDANPLTGTDPMGLANSNAARMPVPNRSKCFNFDIFVNYIRENSFNSEALLATLAATLALGTMPKSAAEFRGFGPRDQLNPWTGQPSRWGGKSRADIRAFREFGRTPVAQGIGATFTAATAFEGYYDWGVMMMAMNEATKPEACQCRI</sequence>
<keyword evidence="3" id="KW-1185">Reference proteome</keyword>
<dbReference type="AlphaFoldDB" id="A0A923MFB6"/>
<evidence type="ECO:0000256" key="1">
    <source>
        <dbReference type="SAM" id="SignalP"/>
    </source>
</evidence>
<comment type="caution">
    <text evidence="2">The sequence shown here is derived from an EMBL/GenBank/DDBJ whole genome shotgun (WGS) entry which is preliminary data.</text>
</comment>
<name>A0A923MFB6_9BURK</name>
<evidence type="ECO:0000313" key="3">
    <source>
        <dbReference type="Proteomes" id="UP000596827"/>
    </source>
</evidence>
<organism evidence="2 3">
    <name type="scientific">Ramlibacter albus</name>
    <dbReference type="NCBI Taxonomy" id="2079448"/>
    <lineage>
        <taxon>Bacteria</taxon>
        <taxon>Pseudomonadati</taxon>
        <taxon>Pseudomonadota</taxon>
        <taxon>Betaproteobacteria</taxon>
        <taxon>Burkholderiales</taxon>
        <taxon>Comamonadaceae</taxon>
        <taxon>Ramlibacter</taxon>
    </lineage>
</organism>
<dbReference type="EMBL" id="JACORU010000019">
    <property type="protein sequence ID" value="MBC5768551.1"/>
    <property type="molecule type" value="Genomic_DNA"/>
</dbReference>
<dbReference type="RefSeq" id="WP_187085393.1">
    <property type="nucleotide sequence ID" value="NZ_JACORU010000019.1"/>
</dbReference>
<feature type="signal peptide" evidence="1">
    <location>
        <begin position="1"/>
        <end position="22"/>
    </location>
</feature>
<keyword evidence="1" id="KW-0732">Signal</keyword>
<reference evidence="2" key="1">
    <citation type="submission" date="2020-08" db="EMBL/GenBank/DDBJ databases">
        <title>Ramlibacter sp. GTP1 16S ribosomal RNA gene genome sequencing and assembly.</title>
        <authorList>
            <person name="Kang M."/>
        </authorList>
    </citation>
    <scope>NUCLEOTIDE SEQUENCE</scope>
    <source>
        <strain evidence="2">GTP1</strain>
    </source>
</reference>
<evidence type="ECO:0000313" key="2">
    <source>
        <dbReference type="EMBL" id="MBC5768551.1"/>
    </source>
</evidence>
<proteinExistence type="predicted"/>
<dbReference type="Proteomes" id="UP000596827">
    <property type="component" value="Unassembled WGS sequence"/>
</dbReference>
<protein>
    <submittedName>
        <fullName evidence="2">Uncharacterized protein</fullName>
    </submittedName>
</protein>
<feature type="chain" id="PRO_5037410448" evidence="1">
    <location>
        <begin position="23"/>
        <end position="172"/>
    </location>
</feature>